<dbReference type="Pfam" id="PF05699">
    <property type="entry name" value="Dimer_Tnp_hAT"/>
    <property type="match status" value="1"/>
</dbReference>
<proteinExistence type="predicted"/>
<dbReference type="InterPro" id="IPR012337">
    <property type="entry name" value="RNaseH-like_sf"/>
</dbReference>
<keyword evidence="3" id="KW-1185">Reference proteome</keyword>
<dbReference type="PROSITE" id="PS00639">
    <property type="entry name" value="THIOL_PROTEASE_HIS"/>
    <property type="match status" value="1"/>
</dbReference>
<comment type="caution">
    <text evidence="2">The sequence shown here is derived from an EMBL/GenBank/DDBJ whole genome shotgun (WGS) entry which is preliminary data.</text>
</comment>
<dbReference type="InterPro" id="IPR025660">
    <property type="entry name" value="Pept_his_AS"/>
</dbReference>
<dbReference type="SUPFAM" id="SSF53098">
    <property type="entry name" value="Ribonuclease H-like"/>
    <property type="match status" value="1"/>
</dbReference>
<gene>
    <name evidence="2" type="ORF">FWK35_00001972</name>
</gene>
<dbReference type="AlphaFoldDB" id="A0A6G0ZNH6"/>
<accession>A0A6G0ZNH6</accession>
<evidence type="ECO:0000313" key="2">
    <source>
        <dbReference type="EMBL" id="KAF0772623.1"/>
    </source>
</evidence>
<feature type="non-terminal residue" evidence="2">
    <location>
        <position position="1"/>
    </location>
</feature>
<feature type="domain" description="HAT C-terminal dimerisation" evidence="1">
    <location>
        <begin position="482"/>
        <end position="547"/>
    </location>
</feature>
<sequence>LYGEDSNFGWDNGFNDWKNGFDRIRSHENSSEHKTNIVNFKILQRGIGRIDAELAKQVDNEILYWKKVLIWIIEIIKFLSSRGLAFRDTNEHIGMKDNGNFLGAVELLTRFDPFIASHVEQFADSRKGIPSYLSKTIYEEVIIKIHKSLTNVILAELKRGKYYSIIVDSTPDIAHVDQLVFAVRYELNDAVVRILSDYEILIEDCRGQSYDNAFNMSGSYTGLQARIKELNLLAEYIPCLGHSLNLVGTNAVENCLSASNFFDLLQKLYNFFSYSTNRWLILEKHIGKGKVVKSLSVTRWSARADACKALYDSYGNIKNALIFNEVNKKVQSVNIDLAMVVKLYSSLNEYLNTIRDQFDDFKKSAIDLGGCSSYLQEKKRIKKRKKMFDECNTETDEETFDADWNYKTKIYLVIIDLLKTQLNVRCEAYSSILEVYAQKFPKDIQSPKLLEDECFQFRKLILTEKELLEISTVSPACIMLKYIKCEALDGIFPNVEKILRMYLSTAVSNCTGERSFSVLKRVKNYMRSSMKDDRLNALSHLSIESDLLKTLNLDEIINDFATSKSRKKVSLITLDKDIKKHLS</sequence>
<dbReference type="EMBL" id="VUJU01000154">
    <property type="protein sequence ID" value="KAF0772623.1"/>
    <property type="molecule type" value="Genomic_DNA"/>
</dbReference>
<dbReference type="OrthoDB" id="6623362at2759"/>
<dbReference type="Proteomes" id="UP000478052">
    <property type="component" value="Unassembled WGS sequence"/>
</dbReference>
<dbReference type="InterPro" id="IPR008906">
    <property type="entry name" value="HATC_C_dom"/>
</dbReference>
<dbReference type="PANTHER" id="PTHR45749">
    <property type="match status" value="1"/>
</dbReference>
<evidence type="ECO:0000313" key="3">
    <source>
        <dbReference type="Proteomes" id="UP000478052"/>
    </source>
</evidence>
<organism evidence="2 3">
    <name type="scientific">Aphis craccivora</name>
    <name type="common">Cowpea aphid</name>
    <dbReference type="NCBI Taxonomy" id="307492"/>
    <lineage>
        <taxon>Eukaryota</taxon>
        <taxon>Metazoa</taxon>
        <taxon>Ecdysozoa</taxon>
        <taxon>Arthropoda</taxon>
        <taxon>Hexapoda</taxon>
        <taxon>Insecta</taxon>
        <taxon>Pterygota</taxon>
        <taxon>Neoptera</taxon>
        <taxon>Paraneoptera</taxon>
        <taxon>Hemiptera</taxon>
        <taxon>Sternorrhyncha</taxon>
        <taxon>Aphidomorpha</taxon>
        <taxon>Aphidoidea</taxon>
        <taxon>Aphididae</taxon>
        <taxon>Aphidini</taxon>
        <taxon>Aphis</taxon>
        <taxon>Aphis</taxon>
    </lineage>
</organism>
<evidence type="ECO:0000259" key="1">
    <source>
        <dbReference type="Pfam" id="PF05699"/>
    </source>
</evidence>
<reference evidence="2 3" key="1">
    <citation type="submission" date="2019-08" db="EMBL/GenBank/DDBJ databases">
        <title>Whole genome of Aphis craccivora.</title>
        <authorList>
            <person name="Voronova N.V."/>
            <person name="Shulinski R.S."/>
            <person name="Bandarenka Y.V."/>
            <person name="Zhorov D.G."/>
            <person name="Warner D."/>
        </authorList>
    </citation>
    <scope>NUCLEOTIDE SEQUENCE [LARGE SCALE GENOMIC DNA]</scope>
    <source>
        <strain evidence="2">180601</strain>
        <tissue evidence="2">Whole Body</tissue>
    </source>
</reference>
<name>A0A6G0ZNH6_APHCR</name>
<dbReference type="PANTHER" id="PTHR45749:SF23">
    <property type="entry name" value="ZINC FINGER MYM-TYPE PROTEIN 1-LIKE"/>
    <property type="match status" value="1"/>
</dbReference>
<dbReference type="GO" id="GO:0046983">
    <property type="term" value="F:protein dimerization activity"/>
    <property type="evidence" value="ECO:0007669"/>
    <property type="project" value="InterPro"/>
</dbReference>
<protein>
    <submittedName>
        <fullName evidence="2">Zinc finger MYM-type protein 1-like</fullName>
    </submittedName>
</protein>